<proteinExistence type="predicted"/>
<organism evidence="1 2">
    <name type="scientific">Nonomuraea zeae</name>
    <dbReference type="NCBI Taxonomy" id="1642303"/>
    <lineage>
        <taxon>Bacteria</taxon>
        <taxon>Bacillati</taxon>
        <taxon>Actinomycetota</taxon>
        <taxon>Actinomycetes</taxon>
        <taxon>Streptosporangiales</taxon>
        <taxon>Streptosporangiaceae</taxon>
        <taxon>Nonomuraea</taxon>
    </lineage>
</organism>
<comment type="caution">
    <text evidence="1">The sequence shown here is derived from an EMBL/GenBank/DDBJ whole genome shotgun (WGS) entry which is preliminary data.</text>
</comment>
<gene>
    <name evidence="1" type="ORF">ETD85_54045</name>
</gene>
<dbReference type="Proteomes" id="UP000306628">
    <property type="component" value="Unassembled WGS sequence"/>
</dbReference>
<accession>A0A5S4FFF4</accession>
<evidence type="ECO:0000313" key="2">
    <source>
        <dbReference type="Proteomes" id="UP000306628"/>
    </source>
</evidence>
<name>A0A5S4FFF4_9ACTN</name>
<evidence type="ECO:0000313" key="1">
    <source>
        <dbReference type="EMBL" id="TMR17955.1"/>
    </source>
</evidence>
<dbReference type="OrthoDB" id="4331905at2"/>
<reference evidence="1 2" key="1">
    <citation type="submission" date="2019-05" db="EMBL/GenBank/DDBJ databases">
        <title>Draft genome sequence of Nonomuraea zeae DSM 100528.</title>
        <authorList>
            <person name="Saricaoglu S."/>
            <person name="Isik K."/>
        </authorList>
    </citation>
    <scope>NUCLEOTIDE SEQUENCE [LARGE SCALE GENOMIC DNA]</scope>
    <source>
        <strain evidence="1 2">DSM 100528</strain>
    </source>
</reference>
<dbReference type="EMBL" id="VCKX01000351">
    <property type="protein sequence ID" value="TMR17955.1"/>
    <property type="molecule type" value="Genomic_DNA"/>
</dbReference>
<keyword evidence="2" id="KW-1185">Reference proteome</keyword>
<sequence length="53" mass="6229">MDDEVSGFFFTRLYHELHEGNSRLRAFKVAQTATQDGFQYCDWGAFSYAGDWR</sequence>
<protein>
    <submittedName>
        <fullName evidence="1">Uncharacterized protein</fullName>
    </submittedName>
</protein>
<dbReference type="AlphaFoldDB" id="A0A5S4FFF4"/>